<gene>
    <name evidence="1" type="ORF">SAMN06297144_0259</name>
</gene>
<evidence type="ECO:0000313" key="1">
    <source>
        <dbReference type="EMBL" id="SOB78876.1"/>
    </source>
</evidence>
<evidence type="ECO:0000313" key="2">
    <source>
        <dbReference type="Proteomes" id="UP000219494"/>
    </source>
</evidence>
<sequence length="46" mass="5013">MIWLIGFAALVWGTPLVLAFLLAIGCALSPSCRTWTWHQLGAEGLK</sequence>
<protein>
    <submittedName>
        <fullName evidence="1">Uncharacterized protein</fullName>
    </submittedName>
</protein>
<accession>A0A285QAM2</accession>
<dbReference type="EMBL" id="OBMI01000001">
    <property type="protein sequence ID" value="SOB78876.1"/>
    <property type="molecule type" value="Genomic_DNA"/>
</dbReference>
<proteinExistence type="predicted"/>
<dbReference type="AlphaFoldDB" id="A0A285QAM2"/>
<keyword evidence="2" id="KW-1185">Reference proteome</keyword>
<organism evidence="1 2">
    <name type="scientific">Sphingomonas guangdongensis</name>
    <dbReference type="NCBI Taxonomy" id="1141890"/>
    <lineage>
        <taxon>Bacteria</taxon>
        <taxon>Pseudomonadati</taxon>
        <taxon>Pseudomonadota</taxon>
        <taxon>Alphaproteobacteria</taxon>
        <taxon>Sphingomonadales</taxon>
        <taxon>Sphingomonadaceae</taxon>
        <taxon>Sphingomonas</taxon>
    </lineage>
</organism>
<reference evidence="1 2" key="1">
    <citation type="submission" date="2017-07" db="EMBL/GenBank/DDBJ databases">
        <authorList>
            <person name="Sun Z.S."/>
            <person name="Albrecht U."/>
            <person name="Echele G."/>
            <person name="Lee C.C."/>
        </authorList>
    </citation>
    <scope>NUCLEOTIDE SEQUENCE [LARGE SCALE GENOMIC DNA]</scope>
    <source>
        <strain evidence="1 2">CGMCC 1.12672</strain>
    </source>
</reference>
<dbReference type="Proteomes" id="UP000219494">
    <property type="component" value="Unassembled WGS sequence"/>
</dbReference>
<name>A0A285QAM2_9SPHN</name>